<evidence type="ECO:0000313" key="8">
    <source>
        <dbReference type="Proteomes" id="UP000029481"/>
    </source>
</evidence>
<dbReference type="GO" id="GO:0005524">
    <property type="term" value="F:ATP binding"/>
    <property type="evidence" value="ECO:0007669"/>
    <property type="project" value="UniProtKB-KW"/>
</dbReference>
<organism evidence="7 8">
    <name type="scientific">Cedecea neteri</name>
    <dbReference type="NCBI Taxonomy" id="158822"/>
    <lineage>
        <taxon>Bacteria</taxon>
        <taxon>Pseudomonadati</taxon>
        <taxon>Pseudomonadota</taxon>
        <taxon>Gammaproteobacteria</taxon>
        <taxon>Enterobacterales</taxon>
        <taxon>Enterobacteriaceae</taxon>
        <taxon>Cedecea</taxon>
    </lineage>
</organism>
<evidence type="ECO:0000256" key="2">
    <source>
        <dbReference type="ARBA" id="ARBA00022448"/>
    </source>
</evidence>
<evidence type="ECO:0000259" key="6">
    <source>
        <dbReference type="PROSITE" id="PS50893"/>
    </source>
</evidence>
<dbReference type="AlphaFoldDB" id="A0A089PVX7"/>
<dbReference type="KEGG" id="cnt:JT31_05985"/>
<dbReference type="PROSITE" id="PS50893">
    <property type="entry name" value="ABC_TRANSPORTER_2"/>
    <property type="match status" value="1"/>
</dbReference>
<dbReference type="EMBL" id="CP009451">
    <property type="protein sequence ID" value="AIR04183.1"/>
    <property type="molecule type" value="Genomic_DNA"/>
</dbReference>
<dbReference type="Proteomes" id="UP000029481">
    <property type="component" value="Chromosome"/>
</dbReference>
<dbReference type="InterPro" id="IPR003593">
    <property type="entry name" value="AAA+_ATPase"/>
</dbReference>
<evidence type="ECO:0000313" key="7">
    <source>
        <dbReference type="EMBL" id="AIR04183.1"/>
    </source>
</evidence>
<dbReference type="PANTHER" id="PTHR43820:SF5">
    <property type="entry name" value="HIGH-AFFINITY BRANCHED-CHAIN AMINO ACID TRANSPORT ATP-BINDING PROTEIN"/>
    <property type="match status" value="1"/>
</dbReference>
<dbReference type="SUPFAM" id="SSF52540">
    <property type="entry name" value="P-loop containing nucleoside triphosphate hydrolases"/>
    <property type="match status" value="1"/>
</dbReference>
<dbReference type="PANTHER" id="PTHR43820">
    <property type="entry name" value="HIGH-AFFINITY BRANCHED-CHAIN AMINO ACID TRANSPORT ATP-BINDING PROTEIN LIVF"/>
    <property type="match status" value="1"/>
</dbReference>
<sequence length="236" mass="26380">MLSLRAVNQFYGDNHILWNLDLELTPGECTCVLGAPGQGKTTLVNCITGYLPVQSGSMLWQQAGLPPEDLVNKPVESRAALGISYVPQDRRIFSQLSVEENLQIAMMAGHRTPRVIPALIYDLFPELYSLRQVRSGELHTDLQQQLALARALVLQPKLLILDEPTLGGGQRFITEMGNLIRRLNRDFGLTILLVEQRLSFIRRVADKFCLLHKGRNVAQGNVSQLDDKLVAGWLEP</sequence>
<dbReference type="SMART" id="SM00382">
    <property type="entry name" value="AAA"/>
    <property type="match status" value="1"/>
</dbReference>
<dbReference type="GO" id="GO:0015658">
    <property type="term" value="F:branched-chain amino acid transmembrane transporter activity"/>
    <property type="evidence" value="ECO:0007669"/>
    <property type="project" value="TreeGrafter"/>
</dbReference>
<keyword evidence="2" id="KW-0813">Transport</keyword>
<name>A0A089PVX7_9ENTR</name>
<dbReference type="InterPro" id="IPR052156">
    <property type="entry name" value="BCAA_Transport_ATP-bd_LivF"/>
</dbReference>
<evidence type="ECO:0000256" key="4">
    <source>
        <dbReference type="ARBA" id="ARBA00022840"/>
    </source>
</evidence>
<feature type="domain" description="ABC transporter" evidence="6">
    <location>
        <begin position="2"/>
        <end position="236"/>
    </location>
</feature>
<keyword evidence="3" id="KW-0547">Nucleotide-binding</keyword>
<evidence type="ECO:0000256" key="1">
    <source>
        <dbReference type="ARBA" id="ARBA00005417"/>
    </source>
</evidence>
<keyword evidence="5" id="KW-0029">Amino-acid transport</keyword>
<dbReference type="GO" id="GO:0015807">
    <property type="term" value="P:L-amino acid transport"/>
    <property type="evidence" value="ECO:0007669"/>
    <property type="project" value="TreeGrafter"/>
</dbReference>
<dbReference type="GO" id="GO:0016887">
    <property type="term" value="F:ATP hydrolysis activity"/>
    <property type="evidence" value="ECO:0007669"/>
    <property type="project" value="InterPro"/>
</dbReference>
<keyword evidence="8" id="KW-1185">Reference proteome</keyword>
<dbReference type="RefSeq" id="WP_038474464.1">
    <property type="nucleotide sequence ID" value="NZ_CP009451.1"/>
</dbReference>
<dbReference type="Gene3D" id="3.40.50.300">
    <property type="entry name" value="P-loop containing nucleotide triphosphate hydrolases"/>
    <property type="match status" value="1"/>
</dbReference>
<protein>
    <submittedName>
        <fullName evidence="7">Branched-chain amino acid ABC transporter ATP-binding protein</fullName>
    </submittedName>
</protein>
<dbReference type="OrthoDB" id="9776369at2"/>
<proteinExistence type="inferred from homology"/>
<dbReference type="Pfam" id="PF00005">
    <property type="entry name" value="ABC_tran"/>
    <property type="match status" value="1"/>
</dbReference>
<reference evidence="7 8" key="1">
    <citation type="submission" date="2014-09" db="EMBL/GenBank/DDBJ databases">
        <title>Cedecea neteri SSMD04 Genome Sequencing.</title>
        <authorList>
            <person name="Tan J.-Y."/>
        </authorList>
    </citation>
    <scope>NUCLEOTIDE SEQUENCE [LARGE SCALE GENOMIC DNA]</scope>
    <source>
        <strain evidence="7 8">SSMD04</strain>
    </source>
</reference>
<evidence type="ECO:0000256" key="5">
    <source>
        <dbReference type="ARBA" id="ARBA00022970"/>
    </source>
</evidence>
<accession>A0A089PVX7</accession>
<gene>
    <name evidence="7" type="ORF">JT31_05985</name>
</gene>
<comment type="similarity">
    <text evidence="1">Belongs to the ABC transporter superfamily.</text>
</comment>
<dbReference type="InterPro" id="IPR027417">
    <property type="entry name" value="P-loop_NTPase"/>
</dbReference>
<dbReference type="InterPro" id="IPR003439">
    <property type="entry name" value="ABC_transporter-like_ATP-bd"/>
</dbReference>
<keyword evidence="4 7" id="KW-0067">ATP-binding</keyword>
<evidence type="ECO:0000256" key="3">
    <source>
        <dbReference type="ARBA" id="ARBA00022741"/>
    </source>
</evidence>